<dbReference type="Pfam" id="PF10787">
    <property type="entry name" value="YfmQ"/>
    <property type="match status" value="1"/>
</dbReference>
<keyword evidence="1" id="KW-1133">Transmembrane helix</keyword>
<dbReference type="RefSeq" id="WP_065411402.1">
    <property type="nucleotide sequence ID" value="NZ_MAYT01000028.1"/>
</dbReference>
<feature type="transmembrane region" description="Helical" evidence="1">
    <location>
        <begin position="6"/>
        <end position="30"/>
    </location>
</feature>
<proteinExistence type="predicted"/>
<gene>
    <name evidence="2" type="ORF">A8F95_12135</name>
</gene>
<evidence type="ECO:0000313" key="2">
    <source>
        <dbReference type="EMBL" id="OCA83746.1"/>
    </source>
</evidence>
<accession>A0A1B9AIT4</accession>
<reference evidence="3" key="1">
    <citation type="submission" date="2016-05" db="EMBL/GenBank/DDBJ databases">
        <authorList>
            <person name="Liu B."/>
            <person name="Wang J."/>
            <person name="Zhu Y."/>
            <person name="Liu G."/>
            <person name="Chen Q."/>
            <person name="Chen Z."/>
            <person name="Lan J."/>
            <person name="Che J."/>
            <person name="Ge C."/>
            <person name="Shi H."/>
            <person name="Pan Z."/>
            <person name="Liu X."/>
        </authorList>
    </citation>
    <scope>NUCLEOTIDE SEQUENCE [LARGE SCALE GENOMIC DNA]</scope>
    <source>
        <strain evidence="3">FJAT-27215</strain>
    </source>
</reference>
<dbReference type="Proteomes" id="UP000092578">
    <property type="component" value="Unassembled WGS sequence"/>
</dbReference>
<protein>
    <submittedName>
        <fullName evidence="2">Uncharacterized protein</fullName>
    </submittedName>
</protein>
<dbReference type="AlphaFoldDB" id="A0A1B9AIT4"/>
<dbReference type="EMBL" id="MAYT01000028">
    <property type="protein sequence ID" value="OCA83746.1"/>
    <property type="molecule type" value="Genomic_DNA"/>
</dbReference>
<name>A0A1B9AIT4_9BACI</name>
<keyword evidence="3" id="KW-1185">Reference proteome</keyword>
<organism evidence="2 3">
    <name type="scientific">Pseudobacillus wudalianchiensis</name>
    <dbReference type="NCBI Taxonomy" id="1743143"/>
    <lineage>
        <taxon>Bacteria</taxon>
        <taxon>Bacillati</taxon>
        <taxon>Bacillota</taxon>
        <taxon>Bacilli</taxon>
        <taxon>Bacillales</taxon>
        <taxon>Bacillaceae</taxon>
        <taxon>Pseudobacillus</taxon>
    </lineage>
</organism>
<dbReference type="InterPro" id="IPR019723">
    <property type="entry name" value="Uncharacterised_YfmQ"/>
</dbReference>
<keyword evidence="1" id="KW-0472">Membrane</keyword>
<sequence>MTWTVAISLAIGCMIKLLMSPPSAMVGWILNKFALHPKLNPEEISITFNEQPLEEREKIRFINYFNDAAFLKEYDVFPGNEKFFLHPETTMIPFVINIQRNNKDVHLFVYRYDDHVDVVKQYKEKIVSYSLRSDCLQKFVISTKNFSIDAIKEKSSYTI</sequence>
<keyword evidence="1" id="KW-0812">Transmembrane</keyword>
<evidence type="ECO:0000256" key="1">
    <source>
        <dbReference type="SAM" id="Phobius"/>
    </source>
</evidence>
<evidence type="ECO:0000313" key="3">
    <source>
        <dbReference type="Proteomes" id="UP000092578"/>
    </source>
</evidence>
<comment type="caution">
    <text evidence="2">The sequence shown here is derived from an EMBL/GenBank/DDBJ whole genome shotgun (WGS) entry which is preliminary data.</text>
</comment>